<evidence type="ECO:0000313" key="1">
    <source>
        <dbReference type="EMBL" id="KAH7915177.1"/>
    </source>
</evidence>
<accession>A0ACB8APM0</accession>
<reference evidence="1" key="1">
    <citation type="journal article" date="2021" name="New Phytol.">
        <title>Evolutionary innovations through gain and loss of genes in the ectomycorrhizal Boletales.</title>
        <authorList>
            <person name="Wu G."/>
            <person name="Miyauchi S."/>
            <person name="Morin E."/>
            <person name="Kuo A."/>
            <person name="Drula E."/>
            <person name="Varga T."/>
            <person name="Kohler A."/>
            <person name="Feng B."/>
            <person name="Cao Y."/>
            <person name="Lipzen A."/>
            <person name="Daum C."/>
            <person name="Hundley H."/>
            <person name="Pangilinan J."/>
            <person name="Johnson J."/>
            <person name="Barry K."/>
            <person name="LaButti K."/>
            <person name="Ng V."/>
            <person name="Ahrendt S."/>
            <person name="Min B."/>
            <person name="Choi I.G."/>
            <person name="Park H."/>
            <person name="Plett J.M."/>
            <person name="Magnuson J."/>
            <person name="Spatafora J.W."/>
            <person name="Nagy L.G."/>
            <person name="Henrissat B."/>
            <person name="Grigoriev I.V."/>
            <person name="Yang Z.L."/>
            <person name="Xu J."/>
            <person name="Martin F.M."/>
        </authorList>
    </citation>
    <scope>NUCLEOTIDE SEQUENCE</scope>
    <source>
        <strain evidence="1">ATCC 28755</strain>
    </source>
</reference>
<comment type="caution">
    <text evidence="1">The sequence shown here is derived from an EMBL/GenBank/DDBJ whole genome shotgun (WGS) entry which is preliminary data.</text>
</comment>
<keyword evidence="2" id="KW-1185">Reference proteome</keyword>
<sequence length="497" mass="53918">MRSAIQVDSNSVSPPCHSNNNVSRSLVLCSLLCWTLLTSPNILDILKMPPAFEFSYTNRRINRIHLRVSRLGSALSRAKPHLTKRADEYPPYTVHKAPMGPESPPPTLTSTDPSASQAFAEEVIQWMNVPSITAPPVPHHGMTANLKSAAVVAVVLVGCLLILVFANELIRRRRKEAPSAPNSSAKLSLFRRARSDKGKDITSEAGVPKLGSFIKPPRKAVGIKRASTPIRAHNSGFSAIWPLRIFFPSSKNSPSSIPHSDSPQPDTDAQMTAWSEFSPPIIRTKSFLARIPEEYEDDVQSQSPSDIAYTLGLAMQRSAESSSAVSSVRPASEALPRSFLSMRSDRESMFGGEEQEENADDDDDDDDDEDATTEVGIADGDISMNAAASSTSSLTTLESTDLDCEGEVKEEVFELRRAHTTSLQMNKATLLSLGIVFQDTEGEPTTHERAVTTDKSLRVAHGVSSLTVMGGSCSASSVDLNDFPVPPSVFPRIPTFV</sequence>
<gene>
    <name evidence="1" type="ORF">BJ138DRAFT_172596</name>
</gene>
<name>A0ACB8APM0_9AGAM</name>
<proteinExistence type="predicted"/>
<organism evidence="1 2">
    <name type="scientific">Hygrophoropsis aurantiaca</name>
    <dbReference type="NCBI Taxonomy" id="72124"/>
    <lineage>
        <taxon>Eukaryota</taxon>
        <taxon>Fungi</taxon>
        <taxon>Dikarya</taxon>
        <taxon>Basidiomycota</taxon>
        <taxon>Agaricomycotina</taxon>
        <taxon>Agaricomycetes</taxon>
        <taxon>Agaricomycetidae</taxon>
        <taxon>Boletales</taxon>
        <taxon>Coniophorineae</taxon>
        <taxon>Hygrophoropsidaceae</taxon>
        <taxon>Hygrophoropsis</taxon>
    </lineage>
</organism>
<dbReference type="Proteomes" id="UP000790377">
    <property type="component" value="Unassembled WGS sequence"/>
</dbReference>
<protein>
    <submittedName>
        <fullName evidence="1">Uncharacterized protein</fullName>
    </submittedName>
</protein>
<evidence type="ECO:0000313" key="2">
    <source>
        <dbReference type="Proteomes" id="UP000790377"/>
    </source>
</evidence>
<dbReference type="EMBL" id="MU267603">
    <property type="protein sequence ID" value="KAH7915177.1"/>
    <property type="molecule type" value="Genomic_DNA"/>
</dbReference>